<keyword evidence="2 9" id="KW-0560">Oxidoreductase</keyword>
<keyword evidence="12" id="KW-1185">Reference proteome</keyword>
<comment type="similarity">
    <text evidence="1 9">Belongs to the aldehyde dehydrogenase family.</text>
</comment>
<dbReference type="InterPro" id="IPR016163">
    <property type="entry name" value="Ald_DH_C"/>
</dbReference>
<dbReference type="FunFam" id="3.40.309.10:FF:000009">
    <property type="entry name" value="Aldehyde dehydrogenase A"/>
    <property type="match status" value="1"/>
</dbReference>
<evidence type="ECO:0000256" key="7">
    <source>
        <dbReference type="ARBA" id="ARBA00067277"/>
    </source>
</evidence>
<dbReference type="EMBL" id="PVNS01000001">
    <property type="protein sequence ID" value="PRO67030.1"/>
    <property type="molecule type" value="Genomic_DNA"/>
</dbReference>
<evidence type="ECO:0000256" key="6">
    <source>
        <dbReference type="ARBA" id="ARBA00066984"/>
    </source>
</evidence>
<dbReference type="AlphaFoldDB" id="A0A2P6ML70"/>
<dbReference type="OrthoDB" id="9762913at2"/>
<feature type="active site" evidence="8">
    <location>
        <position position="250"/>
    </location>
</feature>
<proteinExistence type="inferred from homology"/>
<dbReference type="PANTHER" id="PTHR42986:SF1">
    <property type="entry name" value="BENZALDEHYDE DEHYDROGENASE YFMT"/>
    <property type="match status" value="1"/>
</dbReference>
<gene>
    <name evidence="11" type="ORF">C6I21_00240</name>
</gene>
<organism evidence="11 12">
    <name type="scientific">Alkalicoccus urumqiensis</name>
    <name type="common">Bacillus urumqiensis</name>
    <dbReference type="NCBI Taxonomy" id="1548213"/>
    <lineage>
        <taxon>Bacteria</taxon>
        <taxon>Bacillati</taxon>
        <taxon>Bacillota</taxon>
        <taxon>Bacilli</taxon>
        <taxon>Bacillales</taxon>
        <taxon>Bacillaceae</taxon>
        <taxon>Alkalicoccus</taxon>
    </lineage>
</organism>
<evidence type="ECO:0000256" key="2">
    <source>
        <dbReference type="ARBA" id="ARBA00023002"/>
    </source>
</evidence>
<dbReference type="Gene3D" id="3.40.309.10">
    <property type="entry name" value="Aldehyde Dehydrogenase, Chain A, domain 2"/>
    <property type="match status" value="1"/>
</dbReference>
<evidence type="ECO:0000256" key="1">
    <source>
        <dbReference type="ARBA" id="ARBA00009986"/>
    </source>
</evidence>
<protein>
    <recommendedName>
        <fullName evidence="7">3-sulfolactaldehyde dehydrogenase</fullName>
        <ecNumber evidence="6">1.2.1.97</ecNumber>
    </recommendedName>
</protein>
<dbReference type="EC" id="1.2.1.97" evidence="6"/>
<dbReference type="FunFam" id="3.40.605.10:FF:000007">
    <property type="entry name" value="NAD/NADP-dependent betaine aldehyde dehydrogenase"/>
    <property type="match status" value="1"/>
</dbReference>
<dbReference type="SUPFAM" id="SSF53720">
    <property type="entry name" value="ALDH-like"/>
    <property type="match status" value="1"/>
</dbReference>
<dbReference type="CDD" id="cd07151">
    <property type="entry name" value="ALDH_HBenzADH"/>
    <property type="match status" value="1"/>
</dbReference>
<evidence type="ECO:0000259" key="10">
    <source>
        <dbReference type="Pfam" id="PF00171"/>
    </source>
</evidence>
<comment type="function">
    <text evidence="5">Part of the sulfo-TAL (or sulfo-SFT) pathway, a D-sulfoquinovose degradation pathway that produces sulfolactate (SL). Catalyzes the oxidation of 3-sulfolactaldehyde (SLA) to sulfolactate (SL).</text>
</comment>
<dbReference type="InterPro" id="IPR016161">
    <property type="entry name" value="Ald_DH/histidinol_DH"/>
</dbReference>
<name>A0A2P6ML70_ALKUR</name>
<evidence type="ECO:0000256" key="3">
    <source>
        <dbReference type="ARBA" id="ARBA00023027"/>
    </source>
</evidence>
<evidence type="ECO:0000256" key="8">
    <source>
        <dbReference type="PROSITE-ProRule" id="PRU10007"/>
    </source>
</evidence>
<keyword evidence="3" id="KW-0520">NAD</keyword>
<dbReference type="Pfam" id="PF00171">
    <property type="entry name" value="Aldedh"/>
    <property type="match status" value="1"/>
</dbReference>
<dbReference type="PANTHER" id="PTHR42986">
    <property type="entry name" value="BENZALDEHYDE DEHYDROGENASE YFMT"/>
    <property type="match status" value="1"/>
</dbReference>
<evidence type="ECO:0000256" key="4">
    <source>
        <dbReference type="ARBA" id="ARBA00050326"/>
    </source>
</evidence>
<dbReference type="InterPro" id="IPR016162">
    <property type="entry name" value="Ald_DH_N"/>
</dbReference>
<evidence type="ECO:0000256" key="9">
    <source>
        <dbReference type="RuleBase" id="RU003345"/>
    </source>
</evidence>
<sequence length="482" mass="52385">MTKFENQYINGEWVQGSSSKTLTNVNPYSQETLFTMHSASEEDLDKAYHAAQEAYQDWSTKQPGEIQAVLLKAVSIMKNRKEEIVEWLMKEAGSSRIKAEIETGAATQITQEAASFPFRMSGSILPSEFPGKENRVYRSPKGVIGVIGPWNFPFHLSMRSVAPAIAAGNTVVLKPASDTVVTAGALIADIFEEAGLPKGVLNVTAGRGSEIGDAFVEHPVPRVISFTGSTEVGSHIASLAGKHVKETALELGGNNAFVVLEDADVDQAVSSAIFGKFLHQGQICMSVNRFLIHDSIYDSFVEKFTARVKELAYGDPFDEGTIVGPLIKAEQTERIQEDIKKSVEMGAVLHYGGEAEGTKMQPAVLTEVTQDMPIASEEIFGPAAPLIRFHDEEEALQLANGTPYGLSGAVHSTDIHRASQFARRMETGMVHVNDQTVNDEAHVAFGGEKASGIGRFGGAWALDKFTTEQWVSIQTGKREYPF</sequence>
<feature type="domain" description="Aldehyde dehydrogenase" evidence="10">
    <location>
        <begin position="13"/>
        <end position="471"/>
    </location>
</feature>
<accession>A0A2P6ML70</accession>
<dbReference type="PROSITE" id="PS00687">
    <property type="entry name" value="ALDEHYDE_DEHYDR_GLU"/>
    <property type="match status" value="1"/>
</dbReference>
<evidence type="ECO:0000256" key="5">
    <source>
        <dbReference type="ARBA" id="ARBA00054572"/>
    </source>
</evidence>
<dbReference type="GO" id="GO:0016620">
    <property type="term" value="F:oxidoreductase activity, acting on the aldehyde or oxo group of donors, NAD or NADP as acceptor"/>
    <property type="evidence" value="ECO:0007669"/>
    <property type="project" value="InterPro"/>
</dbReference>
<comment type="caution">
    <text evidence="11">The sequence shown here is derived from an EMBL/GenBank/DDBJ whole genome shotgun (WGS) entry which is preliminary data.</text>
</comment>
<evidence type="ECO:0000313" key="11">
    <source>
        <dbReference type="EMBL" id="PRO67030.1"/>
    </source>
</evidence>
<evidence type="ECO:0000313" key="12">
    <source>
        <dbReference type="Proteomes" id="UP000243650"/>
    </source>
</evidence>
<reference evidence="11 12" key="1">
    <citation type="submission" date="2018-03" db="EMBL/GenBank/DDBJ databases">
        <title>Bacillus urumqiensis sp. nov., a moderately haloalkaliphilic bacterium isolated from a salt lake.</title>
        <authorList>
            <person name="Zhao B."/>
            <person name="Liao Z."/>
        </authorList>
    </citation>
    <scope>NUCLEOTIDE SEQUENCE [LARGE SCALE GENOMIC DNA]</scope>
    <source>
        <strain evidence="11 12">BZ-SZ-XJ18</strain>
    </source>
</reference>
<dbReference type="Proteomes" id="UP000243650">
    <property type="component" value="Unassembled WGS sequence"/>
</dbReference>
<comment type="catalytic activity">
    <reaction evidence="4">
        <text>(2S)-3-sulfolactaldehyde + NAD(+) + H2O = (2S)-3-sulfolactate + NADH + 2 H(+)</text>
        <dbReference type="Rhea" id="RHEA:47932"/>
        <dbReference type="ChEBI" id="CHEBI:15377"/>
        <dbReference type="ChEBI" id="CHEBI:15378"/>
        <dbReference type="ChEBI" id="CHEBI:57540"/>
        <dbReference type="ChEBI" id="CHEBI:57945"/>
        <dbReference type="ChEBI" id="CHEBI:61289"/>
        <dbReference type="ChEBI" id="CHEBI:90109"/>
        <dbReference type="EC" id="1.2.1.97"/>
    </reaction>
    <physiologicalReaction direction="left-to-right" evidence="4">
        <dbReference type="Rhea" id="RHEA:47933"/>
    </physiologicalReaction>
</comment>
<dbReference type="InterPro" id="IPR029510">
    <property type="entry name" value="Ald_DH_CS_GLU"/>
</dbReference>
<dbReference type="InterPro" id="IPR015590">
    <property type="entry name" value="Aldehyde_DH_dom"/>
</dbReference>
<dbReference type="RefSeq" id="WP_105957416.1">
    <property type="nucleotide sequence ID" value="NZ_PVNS01000001.1"/>
</dbReference>
<dbReference type="Gene3D" id="3.40.605.10">
    <property type="entry name" value="Aldehyde Dehydrogenase, Chain A, domain 1"/>
    <property type="match status" value="1"/>
</dbReference>